<dbReference type="EMBL" id="JBHSFW010000001">
    <property type="protein sequence ID" value="MFC4617448.1"/>
    <property type="molecule type" value="Genomic_DNA"/>
</dbReference>
<dbReference type="InterPro" id="IPR010981">
    <property type="entry name" value="SinR/SinI_dimer_dom"/>
</dbReference>
<evidence type="ECO:0000259" key="1">
    <source>
        <dbReference type="PROSITE" id="PS51500"/>
    </source>
</evidence>
<protein>
    <submittedName>
        <fullName evidence="2">Anti-repressor SinI family protein</fullName>
    </submittedName>
</protein>
<organism evidence="2 3">
    <name type="scientific">Camelliibacillus cellulosilyticus</name>
    <dbReference type="NCBI Taxonomy" id="2174486"/>
    <lineage>
        <taxon>Bacteria</taxon>
        <taxon>Bacillati</taxon>
        <taxon>Bacillota</taxon>
        <taxon>Bacilli</taxon>
        <taxon>Bacillales</taxon>
        <taxon>Sporolactobacillaceae</taxon>
        <taxon>Camelliibacillus</taxon>
    </lineage>
</organism>
<dbReference type="Proteomes" id="UP001596022">
    <property type="component" value="Unassembled WGS sequence"/>
</dbReference>
<accession>A0ABV9GJZ5</accession>
<keyword evidence="3" id="KW-1185">Reference proteome</keyword>
<name>A0ABV9GJZ5_9BACL</name>
<dbReference type="PROSITE" id="PS51500">
    <property type="entry name" value="SIN"/>
    <property type="match status" value="1"/>
</dbReference>
<dbReference type="InterPro" id="IPR036281">
    <property type="entry name" value="SinR/SinI_dimer_dom_sf"/>
</dbReference>
<proteinExistence type="predicted"/>
<dbReference type="SUPFAM" id="SSF47406">
    <property type="entry name" value="SinR repressor dimerisation domain-like"/>
    <property type="match status" value="1"/>
</dbReference>
<comment type="caution">
    <text evidence="2">The sequence shown here is derived from an EMBL/GenBank/DDBJ whole genome shotgun (WGS) entry which is preliminary data.</text>
</comment>
<feature type="domain" description="Sin" evidence="1">
    <location>
        <begin position="18"/>
        <end position="56"/>
    </location>
</feature>
<dbReference type="RefSeq" id="WP_376844490.1">
    <property type="nucleotide sequence ID" value="NZ_JBHSFW010000001.1"/>
</dbReference>
<evidence type="ECO:0000313" key="3">
    <source>
        <dbReference type="Proteomes" id="UP001596022"/>
    </source>
</evidence>
<evidence type="ECO:0000313" key="2">
    <source>
        <dbReference type="EMBL" id="MFC4617448.1"/>
    </source>
</evidence>
<dbReference type="Pfam" id="PF08671">
    <property type="entry name" value="SinI"/>
    <property type="match status" value="1"/>
</dbReference>
<sequence>MGLSAHETLGLSIKPLAIKGAKAMNAIDKEWLYLMTLAKELGFTKEEVRAFIHKEKKEKPAD</sequence>
<gene>
    <name evidence="2" type="ORF">ACFO4N_01735</name>
</gene>
<reference evidence="3" key="1">
    <citation type="journal article" date="2019" name="Int. J. Syst. Evol. Microbiol.">
        <title>The Global Catalogue of Microorganisms (GCM) 10K type strain sequencing project: providing services to taxonomists for standard genome sequencing and annotation.</title>
        <authorList>
            <consortium name="The Broad Institute Genomics Platform"/>
            <consortium name="The Broad Institute Genome Sequencing Center for Infectious Disease"/>
            <person name="Wu L."/>
            <person name="Ma J."/>
        </authorList>
    </citation>
    <scope>NUCLEOTIDE SEQUENCE [LARGE SCALE GENOMIC DNA]</scope>
    <source>
        <strain evidence="3">CGMCC 1.16306</strain>
    </source>
</reference>